<evidence type="ECO:0000256" key="2">
    <source>
        <dbReference type="ARBA" id="ARBA00023284"/>
    </source>
</evidence>
<dbReference type="RefSeq" id="WP_003549572.1">
    <property type="nucleotide sequence ID" value="NC_006814.3"/>
</dbReference>
<dbReference type="PANTHER" id="PTHR45663">
    <property type="entry name" value="GEO12009P1"/>
    <property type="match status" value="1"/>
</dbReference>
<dbReference type="Gene3D" id="3.40.30.10">
    <property type="entry name" value="Glutaredoxin"/>
    <property type="match status" value="1"/>
</dbReference>
<reference evidence="4 5" key="1">
    <citation type="journal article" date="2005" name="Proc. Natl. Acad. Sci. U.S.A.">
        <title>Complete genome sequence of the probiotic lactic acid bacterium Lactobacillus acidophilus NCFM.</title>
        <authorList>
            <person name="Altermann E."/>
            <person name="Russell W.M."/>
            <person name="Azcarate-Peril M.A."/>
            <person name="Barrangou R."/>
            <person name="Buck B.L."/>
            <person name="McAuliffe O."/>
            <person name="Souther N."/>
            <person name="Dobson A."/>
            <person name="Duong T."/>
            <person name="Callanan M."/>
            <person name="Lick S."/>
            <person name="Hamrick A."/>
            <person name="Cano R."/>
            <person name="Klaenhammer T.R."/>
        </authorList>
    </citation>
    <scope>NUCLEOTIDE SEQUENCE [LARGE SCALE GENOMIC DNA]</scope>
    <source>
        <strain evidence="5">ATCC 700396 / NCK56 / N2 / NCFM</strain>
    </source>
</reference>
<dbReference type="GeneID" id="93290962"/>
<dbReference type="InterPro" id="IPR036249">
    <property type="entry name" value="Thioredoxin-like_sf"/>
</dbReference>
<evidence type="ECO:0000256" key="1">
    <source>
        <dbReference type="ARBA" id="ARBA00008987"/>
    </source>
</evidence>
<sequence>MKLLESNLKINNAVLYFNNDGCSLCYTEKKVIHDLEKNMKQQIPIYSIDARNQKDLVKKYEILSVPSIVFIKNGQKVDQFNKYLNGKQIETVFTYYFGSLDND</sequence>
<dbReference type="HOGENOM" id="CLU_090389_10_4_9"/>
<comment type="similarity">
    <text evidence="1">Belongs to the thioredoxin family.</text>
</comment>
<dbReference type="PATRIC" id="fig|272621.13.peg.1806"/>
<evidence type="ECO:0000259" key="3">
    <source>
        <dbReference type="Pfam" id="PF00085"/>
    </source>
</evidence>
<dbReference type="OrthoDB" id="2296986at2"/>
<dbReference type="STRING" id="272621.LBA1901"/>
<dbReference type="GO" id="GO:0015035">
    <property type="term" value="F:protein-disulfide reductase activity"/>
    <property type="evidence" value="ECO:0007669"/>
    <property type="project" value="TreeGrafter"/>
</dbReference>
<dbReference type="BioCyc" id="LACI272621:G1G49-1855-MONOMER"/>
<organism evidence="5">
    <name type="scientific">Lactobacillus acidophilus (strain ATCC 700396 / NCK56 / N2 / NCFM)</name>
    <dbReference type="NCBI Taxonomy" id="272621"/>
    <lineage>
        <taxon>Bacteria</taxon>
        <taxon>Bacillati</taxon>
        <taxon>Bacillota</taxon>
        <taxon>Bacilli</taxon>
        <taxon>Lactobacillales</taxon>
        <taxon>Lactobacillaceae</taxon>
        <taxon>Lactobacillus</taxon>
    </lineage>
</organism>
<dbReference type="EMBL" id="CP000033">
    <property type="protein sequence ID" value="AAV43699.1"/>
    <property type="molecule type" value="Genomic_DNA"/>
</dbReference>
<protein>
    <submittedName>
        <fullName evidence="4">Putative thioredoxin</fullName>
    </submittedName>
</protein>
<keyword evidence="2" id="KW-0676">Redox-active center</keyword>
<feature type="domain" description="Thioredoxin" evidence="3">
    <location>
        <begin position="11"/>
        <end position="90"/>
    </location>
</feature>
<dbReference type="GO" id="GO:0005737">
    <property type="term" value="C:cytoplasm"/>
    <property type="evidence" value="ECO:0007669"/>
    <property type="project" value="TreeGrafter"/>
</dbReference>
<keyword evidence="5" id="KW-1185">Reference proteome</keyword>
<dbReference type="Proteomes" id="UP000006381">
    <property type="component" value="Chromosome"/>
</dbReference>
<dbReference type="SUPFAM" id="SSF52833">
    <property type="entry name" value="Thioredoxin-like"/>
    <property type="match status" value="1"/>
</dbReference>
<accession>Q5FHX5</accession>
<dbReference type="eggNOG" id="COG0526">
    <property type="taxonomic scope" value="Bacteria"/>
</dbReference>
<proteinExistence type="inferred from homology"/>
<name>Q5FHX5_LACAC</name>
<dbReference type="PANTHER" id="PTHR45663:SF11">
    <property type="entry name" value="GEO12009P1"/>
    <property type="match status" value="1"/>
</dbReference>
<dbReference type="InterPro" id="IPR013766">
    <property type="entry name" value="Thioredoxin_domain"/>
</dbReference>
<dbReference type="AlphaFoldDB" id="Q5FHX5"/>
<evidence type="ECO:0000313" key="4">
    <source>
        <dbReference type="EMBL" id="AAV43699.1"/>
    </source>
</evidence>
<dbReference type="KEGG" id="lac:LBA1901"/>
<evidence type="ECO:0000313" key="5">
    <source>
        <dbReference type="Proteomes" id="UP000006381"/>
    </source>
</evidence>
<dbReference type="CDD" id="cd02947">
    <property type="entry name" value="TRX_family"/>
    <property type="match status" value="1"/>
</dbReference>
<gene>
    <name evidence="4" type="ordered locus">LBA1901</name>
</gene>
<dbReference type="Pfam" id="PF00085">
    <property type="entry name" value="Thioredoxin"/>
    <property type="match status" value="1"/>
</dbReference>